<proteinExistence type="predicted"/>
<reference evidence="1" key="1">
    <citation type="submission" date="2023-04" db="EMBL/GenBank/DDBJ databases">
        <title>A chromosome-level genome assembly of the parasitoid wasp Eretmocerus hayati.</title>
        <authorList>
            <person name="Zhong Y."/>
            <person name="Liu S."/>
            <person name="Liu Y."/>
        </authorList>
    </citation>
    <scope>NUCLEOTIDE SEQUENCE</scope>
    <source>
        <strain evidence="1">ZJU_SS_LIU_2023</strain>
    </source>
</reference>
<keyword evidence="2" id="KW-1185">Reference proteome</keyword>
<organism evidence="1 2">
    <name type="scientific">Eretmocerus hayati</name>
    <dbReference type="NCBI Taxonomy" id="131215"/>
    <lineage>
        <taxon>Eukaryota</taxon>
        <taxon>Metazoa</taxon>
        <taxon>Ecdysozoa</taxon>
        <taxon>Arthropoda</taxon>
        <taxon>Hexapoda</taxon>
        <taxon>Insecta</taxon>
        <taxon>Pterygota</taxon>
        <taxon>Neoptera</taxon>
        <taxon>Endopterygota</taxon>
        <taxon>Hymenoptera</taxon>
        <taxon>Apocrita</taxon>
        <taxon>Proctotrupomorpha</taxon>
        <taxon>Chalcidoidea</taxon>
        <taxon>Aphelinidae</taxon>
        <taxon>Aphelininae</taxon>
        <taxon>Eretmocerus</taxon>
    </lineage>
</organism>
<evidence type="ECO:0000313" key="2">
    <source>
        <dbReference type="Proteomes" id="UP001239111"/>
    </source>
</evidence>
<evidence type="ECO:0000313" key="1">
    <source>
        <dbReference type="EMBL" id="KAJ8665077.1"/>
    </source>
</evidence>
<comment type="caution">
    <text evidence="1">The sequence shown here is derived from an EMBL/GenBank/DDBJ whole genome shotgun (WGS) entry which is preliminary data.</text>
</comment>
<dbReference type="EMBL" id="CM056744">
    <property type="protein sequence ID" value="KAJ8665077.1"/>
    <property type="molecule type" value="Genomic_DNA"/>
</dbReference>
<sequence>MDVRIIGTKLYIDGFLYGKNIDKHGKIYWRCRRNHELKCPARAITSDPSKKKKLVVYKGPKESEHNHGTISWEIEAVEKMADIVQRRVESQMHGVALSPSNSDTEIEPKSKSSCSTFEKTEKMGINTAGWTRSDEVHLALSLSVPGSSREYKTEKEVRSVRLIGKRLCIDNFIYTKQENRTELSWVCRRYRTSNCPARAITSDPSGGEKLIVYKGPNESKHNHKASLAEIKEAELAAKFPRTSGRKPKLKDEIQIPSKPNSEAKKVQQARQQDYEPDVRSYVVTKMEGIESESNSESKQPIRLTVRKKIYLYDSDQNHDSSPPRLIGKRIYIDGYMYVSKSYDDRRINWECRRYRTSTGECPAKARTSNPLNGAKLIVFRGPEDSHHNHPPDPAEVKESEDLAAYEPKKSKNKSKASESSDQNLIGEKNDVMNVKDELNCTDAAKKKEKLLLTGRFKKAKGCGRRVLLSDPTIYREFLLQFSKRPKFKKKYITRALKPLYKSKRAQLMAHSNILENQLKVAQDLDALNNDPNAFITALNCNNSPLDGEDHLMNETVVKEEFDERISENCIVKMEPDPETFESQGNEILDEENDTETKITEILPTSPNMSEGTCTKNHSSSNSPLPFMTNVTGFEIKKEVHLMDVTDYFVIKQESEASEDLRVIYL</sequence>
<gene>
    <name evidence="1" type="ORF">QAD02_006739</name>
</gene>
<protein>
    <submittedName>
        <fullName evidence="1">Uncharacterized protein</fullName>
    </submittedName>
</protein>
<accession>A0ACC2N224</accession>
<dbReference type="Proteomes" id="UP001239111">
    <property type="component" value="Chromosome 4"/>
</dbReference>
<name>A0ACC2N224_9HYME</name>